<keyword evidence="2" id="KW-0969">Cilium</keyword>
<dbReference type="InterPro" id="IPR010106">
    <property type="entry name" value="RpnA"/>
</dbReference>
<evidence type="ECO:0000313" key="3">
    <source>
        <dbReference type="Proteomes" id="UP000762253"/>
    </source>
</evidence>
<gene>
    <name evidence="2" type="ORF">DP115_26545</name>
</gene>
<dbReference type="InterPro" id="IPR022573">
    <property type="entry name" value="DUF2887"/>
</dbReference>
<dbReference type="RefSeq" id="WP_169267679.1">
    <property type="nucleotide sequence ID" value="NZ_QMEC01000136.1"/>
</dbReference>
<dbReference type="Pfam" id="PF11103">
    <property type="entry name" value="DUF2887"/>
    <property type="match status" value="1"/>
</dbReference>
<organism evidence="2 3">
    <name type="scientific">Brasilonema octagenarum UFV-OR1</name>
    <dbReference type="NCBI Taxonomy" id="417115"/>
    <lineage>
        <taxon>Bacteria</taxon>
        <taxon>Bacillati</taxon>
        <taxon>Cyanobacteriota</taxon>
        <taxon>Cyanophyceae</taxon>
        <taxon>Nostocales</taxon>
        <taxon>Scytonemataceae</taxon>
        <taxon>Brasilonema</taxon>
        <taxon>Octagenarum group</taxon>
    </lineage>
</organism>
<proteinExistence type="predicted"/>
<evidence type="ECO:0000313" key="2">
    <source>
        <dbReference type="EMBL" id="NMF66110.1"/>
    </source>
</evidence>
<dbReference type="Proteomes" id="UP000762253">
    <property type="component" value="Unassembled WGS sequence"/>
</dbReference>
<feature type="coiled-coil region" evidence="1">
    <location>
        <begin position="147"/>
        <end position="181"/>
    </location>
</feature>
<protein>
    <submittedName>
        <fullName evidence="2">Flagellar assembly protein H</fullName>
    </submittedName>
</protein>
<sequence>MKTDSIFYRLFQEFPSIFFELIGEPPEEARAYQFSSVEVKQTAFRIDGVFLPAKESDNPIYFVEVQFQEDPQIYARLFAEIFLYLRQNQPQNDWRAAVIFPTRTIDTADRKHYREFFTSQRVSPIYLDELGEAVSLPISIATVKLVIENQDTAIEKARELIDRTQQEISSQQQQRQLLQLIETILIYKFPTMSREEIEAMFGLSELKQTRFYQEAFEEGKQEGTRREKFRTVPLLLRVGLTVEQVARELELSVDEVLQAAQQQSSNESSS</sequence>
<reference evidence="2 3" key="1">
    <citation type="submission" date="2018-06" db="EMBL/GenBank/DDBJ databases">
        <title>Comparative genomics of Brasilonema spp. strains.</title>
        <authorList>
            <person name="Alvarenga D.O."/>
            <person name="Fiore M.F."/>
            <person name="Varani A.M."/>
        </authorList>
    </citation>
    <scope>NUCLEOTIDE SEQUENCE [LARGE SCALE GENOMIC DNA]</scope>
    <source>
        <strain evidence="2 3">UFV-OR1</strain>
    </source>
</reference>
<comment type="caution">
    <text evidence="2">The sequence shown here is derived from an EMBL/GenBank/DDBJ whole genome shotgun (WGS) entry which is preliminary data.</text>
</comment>
<keyword evidence="1" id="KW-0175">Coiled coil</keyword>
<keyword evidence="2" id="KW-0282">Flagellum</keyword>
<dbReference type="PANTHER" id="PTHR35586">
    <property type="entry name" value="SLL1691 PROTEIN"/>
    <property type="match status" value="1"/>
</dbReference>
<keyword evidence="2" id="KW-0966">Cell projection</keyword>
<dbReference type="PANTHER" id="PTHR35586:SF2">
    <property type="entry name" value="SLL1542 PROTEIN"/>
    <property type="match status" value="1"/>
</dbReference>
<keyword evidence="3" id="KW-1185">Reference proteome</keyword>
<accession>A0ABX1MBY4</accession>
<name>A0ABX1MBY4_9CYAN</name>
<evidence type="ECO:0000256" key="1">
    <source>
        <dbReference type="SAM" id="Coils"/>
    </source>
</evidence>
<dbReference type="EMBL" id="QMEC01000136">
    <property type="protein sequence ID" value="NMF66110.1"/>
    <property type="molecule type" value="Genomic_DNA"/>
</dbReference>
<dbReference type="NCBIfam" id="TIGR01784">
    <property type="entry name" value="T_den_put_tspse"/>
    <property type="match status" value="1"/>
</dbReference>